<dbReference type="AlphaFoldDB" id="U3CU16"/>
<evidence type="ECO:0000256" key="1">
    <source>
        <dbReference type="ARBA" id="ARBA00022741"/>
    </source>
</evidence>
<dbReference type="EMBL" id="BATM01000054">
    <property type="protein sequence ID" value="GAD81263.1"/>
    <property type="molecule type" value="Genomic_DNA"/>
</dbReference>
<comment type="caution">
    <text evidence="3">The sequence shown here is derived from an EMBL/GenBank/DDBJ whole genome shotgun (WGS) entry which is preliminary data.</text>
</comment>
<evidence type="ECO:0000313" key="4">
    <source>
        <dbReference type="Proteomes" id="UP000016562"/>
    </source>
</evidence>
<protein>
    <submittedName>
        <fullName evidence="3">Uncharacterized protein</fullName>
    </submittedName>
</protein>
<evidence type="ECO:0000313" key="3">
    <source>
        <dbReference type="EMBL" id="GAD81263.1"/>
    </source>
</evidence>
<dbReference type="Gene3D" id="3.30.1330.20">
    <property type="entry name" value="Tubulin/FtsZ, C-terminal domain"/>
    <property type="match status" value="1"/>
</dbReference>
<accession>U3CU16</accession>
<keyword evidence="2" id="KW-0342">GTP-binding</keyword>
<dbReference type="Proteomes" id="UP000016562">
    <property type="component" value="Unassembled WGS sequence"/>
</dbReference>
<name>U3CU16_9VIBR</name>
<dbReference type="GO" id="GO:0005525">
    <property type="term" value="F:GTP binding"/>
    <property type="evidence" value="ECO:0007669"/>
    <property type="project" value="UniProtKB-KW"/>
</dbReference>
<dbReference type="STRING" id="1219080.VEZ01S_54_00140"/>
<dbReference type="RefSeq" id="WP_021714960.1">
    <property type="nucleotide sequence ID" value="NZ_BATM01000054.1"/>
</dbReference>
<evidence type="ECO:0000256" key="2">
    <source>
        <dbReference type="ARBA" id="ARBA00023134"/>
    </source>
</evidence>
<keyword evidence="1" id="KW-0547">Nucleotide-binding</keyword>
<proteinExistence type="predicted"/>
<dbReference type="InterPro" id="IPR037103">
    <property type="entry name" value="Tubulin/FtsZ-like_C"/>
</dbReference>
<dbReference type="InterPro" id="IPR008280">
    <property type="entry name" value="Tub_FtsZ_C"/>
</dbReference>
<keyword evidence="4" id="KW-1185">Reference proteome</keyword>
<sequence length="270" mass="29482">MNIESEVAATETVTETVIKTTSGAVIRDPRLLPVAYSEQCADFLIISNRPHVLSVALLPAIGRTCFASAKQVSRACLAPFDLIVIVDDGMDQREVRRLQSKLQQGKAYFTVVVAGNEATRQRWVGQVDSAFCIGSQHQQGNFINRILESIELKGFVCIDYADIYSVFCNMGKGDFFQGSAKGKFRVFHAIDNALGHFASGGDSSGETKADTALMVLSGGLNITLDEWESALRYLDSKLPERCCTIGATKLLADGLIDETLMVSIFLNQVR</sequence>
<reference evidence="3 4" key="1">
    <citation type="submission" date="2013-09" db="EMBL/GenBank/DDBJ databases">
        <title>Whole genome shotgun sequence of Vibrio ezurae NBRC 102218.</title>
        <authorList>
            <person name="Yoshida I."/>
            <person name="Hosoyama A."/>
            <person name="Numata M."/>
            <person name="Hashimoto M."/>
            <person name="Hosoyama Y."/>
            <person name="Tsuchikane K."/>
            <person name="Noguchi M."/>
            <person name="Hirakata S."/>
            <person name="Ichikawa N."/>
            <person name="Ohji S."/>
            <person name="Yamazoe A."/>
            <person name="Fujita N."/>
        </authorList>
    </citation>
    <scope>NUCLEOTIDE SEQUENCE [LARGE SCALE GENOMIC DNA]</scope>
    <source>
        <strain evidence="3 4">NBRC 102218</strain>
    </source>
</reference>
<organism evidence="3 4">
    <name type="scientific">Vibrio ezurae NBRC 102218</name>
    <dbReference type="NCBI Taxonomy" id="1219080"/>
    <lineage>
        <taxon>Bacteria</taxon>
        <taxon>Pseudomonadati</taxon>
        <taxon>Pseudomonadota</taxon>
        <taxon>Gammaproteobacteria</taxon>
        <taxon>Vibrionales</taxon>
        <taxon>Vibrionaceae</taxon>
        <taxon>Vibrio</taxon>
    </lineage>
</organism>
<dbReference type="SUPFAM" id="SSF55307">
    <property type="entry name" value="Tubulin C-terminal domain-like"/>
    <property type="match status" value="1"/>
</dbReference>
<gene>
    <name evidence="3" type="ORF">VEZ01S_54_00140</name>
</gene>
<dbReference type="eggNOG" id="ENOG5031P7V">
    <property type="taxonomic scope" value="Bacteria"/>
</dbReference>